<dbReference type="EMBL" id="PITI01000050">
    <property type="protein sequence ID" value="TBU09214.1"/>
    <property type="molecule type" value="Genomic_DNA"/>
</dbReference>
<evidence type="ECO:0000313" key="3">
    <source>
        <dbReference type="Proteomes" id="UP000291404"/>
    </source>
</evidence>
<protein>
    <submittedName>
        <fullName evidence="1">Uncharacterized protein</fullName>
    </submittedName>
</protein>
<evidence type="ECO:0000313" key="1">
    <source>
        <dbReference type="EMBL" id="TBU09214.1"/>
    </source>
</evidence>
<comment type="caution">
    <text evidence="1">The sequence shown here is derived from an EMBL/GenBank/DDBJ whole genome shotgun (WGS) entry which is preliminary data.</text>
</comment>
<dbReference type="Proteomes" id="UP000291404">
    <property type="component" value="Unassembled WGS sequence"/>
</dbReference>
<reference evidence="1 3" key="1">
    <citation type="submission" date="2017-12" db="EMBL/GenBank/DDBJ databases">
        <authorList>
            <person name="Pombert J.-F."/>
            <person name="Haag K.L."/>
            <person name="Ebert D."/>
        </authorList>
    </citation>
    <scope>NUCLEOTIDE SEQUENCE [LARGE SCALE GENOMIC DNA]</scope>
    <source>
        <strain evidence="1">BE-OM-2</strain>
    </source>
</reference>
<keyword evidence="3" id="KW-1185">Reference proteome</keyword>
<evidence type="ECO:0000313" key="2">
    <source>
        <dbReference type="EMBL" id="TBU09651.1"/>
    </source>
</evidence>
<organism evidence="1 3">
    <name type="scientific">Hamiltosporidium magnivora</name>
    <dbReference type="NCBI Taxonomy" id="148818"/>
    <lineage>
        <taxon>Eukaryota</taxon>
        <taxon>Fungi</taxon>
        <taxon>Fungi incertae sedis</taxon>
        <taxon>Microsporidia</taxon>
        <taxon>Dubosqiidae</taxon>
        <taxon>Hamiltosporidium</taxon>
    </lineage>
</organism>
<accession>A0A4Q9LLS5</accession>
<dbReference type="VEuPathDB" id="MicrosporidiaDB:CWI36_0012p0080"/>
<dbReference type="VEuPathDB" id="MicrosporidiaDB:CWI36_0050p0020"/>
<dbReference type="EMBL" id="PITI01000012">
    <property type="protein sequence ID" value="TBU09651.1"/>
    <property type="molecule type" value="Genomic_DNA"/>
</dbReference>
<name>A0A4Q9LLS5_9MICR</name>
<dbReference type="AlphaFoldDB" id="A0A4Q9LLS5"/>
<dbReference type="VEuPathDB" id="MicrosporidiaDB:CWI39_0423p0030"/>
<proteinExistence type="predicted"/>
<gene>
    <name evidence="2" type="ORF">CWI36_0012p0080</name>
    <name evidence="1" type="ORF">CWI36_0050p0020</name>
</gene>
<sequence length="191" mass="22960">MDLENTNESVKNVLNIIFILTNNAEDLYLTEDNIPRVIPKQNIDLYQIMNKFIRLNKFENYLEFFESIETIKYGKFNSSLIFYKMKFFEQTFEEKFYDFKKIIESVKHFKKNKLKRKYFNKEIYDCIIRCNDFIGNGMIKDVYIGPFKLALIHKKYNNLKLFDKLMNEALGVAKMCDNSKGVEMCRKHLEN</sequence>